<keyword evidence="2" id="KW-0812">Transmembrane</keyword>
<dbReference type="Proteomes" id="UP000694871">
    <property type="component" value="Unplaced"/>
</dbReference>
<dbReference type="SMART" id="SM01065">
    <property type="entry name" value="CBM_2"/>
    <property type="match status" value="1"/>
</dbReference>
<keyword evidence="4" id="KW-1185">Reference proteome</keyword>
<dbReference type="InterPro" id="IPR002044">
    <property type="entry name" value="CBM20"/>
</dbReference>
<dbReference type="PANTHER" id="PTHR15048">
    <property type="entry name" value="STARCH-BINDING DOMAIN-CONTAINING PROTEIN 1"/>
    <property type="match status" value="1"/>
</dbReference>
<dbReference type="InterPro" id="IPR013783">
    <property type="entry name" value="Ig-like_fold"/>
</dbReference>
<evidence type="ECO:0000256" key="1">
    <source>
        <dbReference type="SAM" id="MobiDB-lite"/>
    </source>
</evidence>
<keyword evidence="2" id="KW-1133">Transmembrane helix</keyword>
<sequence>MAQGGGDGAKAALSLDDGGDDGPVAGLWPAFLMALVAAVLAWLWYGGGERKEAAEAARAAGRAGGPQSGAAPGEEPLQGSYNCPASGTKPNDVSVCQAPARNPSLSPGEHSIPRETPEIEPVVKDPVTPLMNCKEYPRNEITETRGTGTSAEAGAPSTTPELKCREQLQHNSLDHEEWEIVPEHSAWGDATRSISVEDASGSKDPEQAKRVAAVSPMPQTVHLTFRVHYITYSETQLIAVTGDHECLGQWHHYVPLRCEKDGFWSDSVILPVDTRVEWKFIVVENGKVRRWEECDNRTLMTEHEDRVVHKWWGYH</sequence>
<dbReference type="PROSITE" id="PS51166">
    <property type="entry name" value="CBM20"/>
    <property type="match status" value="1"/>
</dbReference>
<keyword evidence="2" id="KW-0472">Membrane</keyword>
<reference evidence="5" key="1">
    <citation type="submission" date="2025-08" db="UniProtKB">
        <authorList>
            <consortium name="RefSeq"/>
        </authorList>
    </citation>
    <scope>IDENTIFICATION</scope>
</reference>
<feature type="region of interest" description="Disordered" evidence="1">
    <location>
        <begin position="57"/>
        <end position="92"/>
    </location>
</feature>
<dbReference type="Pfam" id="PF00686">
    <property type="entry name" value="CBM_20"/>
    <property type="match status" value="1"/>
</dbReference>
<evidence type="ECO:0000259" key="3">
    <source>
        <dbReference type="PROSITE" id="PS51166"/>
    </source>
</evidence>
<feature type="compositionally biased region" description="Polar residues" evidence="1">
    <location>
        <begin position="79"/>
        <end position="91"/>
    </location>
</feature>
<evidence type="ECO:0000256" key="2">
    <source>
        <dbReference type="SAM" id="Phobius"/>
    </source>
</evidence>
<dbReference type="PANTHER" id="PTHR15048:SF0">
    <property type="entry name" value="STARCH-BINDING DOMAIN-CONTAINING PROTEIN 1"/>
    <property type="match status" value="1"/>
</dbReference>
<evidence type="ECO:0000313" key="4">
    <source>
        <dbReference type="Proteomes" id="UP000694871"/>
    </source>
</evidence>
<dbReference type="GeneID" id="107123764"/>
<feature type="domain" description="CBM20" evidence="3">
    <location>
        <begin position="215"/>
        <end position="314"/>
    </location>
</feature>
<dbReference type="Gene3D" id="2.60.40.10">
    <property type="entry name" value="Immunoglobulins"/>
    <property type="match status" value="1"/>
</dbReference>
<protein>
    <submittedName>
        <fullName evidence="5">Starch-binding domain-containing protein 1</fullName>
    </submittedName>
</protein>
<dbReference type="InterPro" id="IPR013784">
    <property type="entry name" value="Carb-bd-like_fold"/>
</dbReference>
<dbReference type="InterPro" id="IPR034838">
    <property type="entry name" value="CBM20_genethonin_1"/>
</dbReference>
<dbReference type="SUPFAM" id="SSF49452">
    <property type="entry name" value="Starch-binding domain-like"/>
    <property type="match status" value="1"/>
</dbReference>
<organism evidence="4 5">
    <name type="scientific">Gekko japonicus</name>
    <name type="common">Schlegel's Japanese gecko</name>
    <dbReference type="NCBI Taxonomy" id="146911"/>
    <lineage>
        <taxon>Eukaryota</taxon>
        <taxon>Metazoa</taxon>
        <taxon>Chordata</taxon>
        <taxon>Craniata</taxon>
        <taxon>Vertebrata</taxon>
        <taxon>Euteleostomi</taxon>
        <taxon>Lepidosauria</taxon>
        <taxon>Squamata</taxon>
        <taxon>Bifurcata</taxon>
        <taxon>Gekkota</taxon>
        <taxon>Gekkonidae</taxon>
        <taxon>Gekkoninae</taxon>
        <taxon>Gekko</taxon>
    </lineage>
</organism>
<name>A0ABM1L9F7_GEKJA</name>
<evidence type="ECO:0000313" key="5">
    <source>
        <dbReference type="RefSeq" id="XP_015282594.1"/>
    </source>
</evidence>
<feature type="transmembrane region" description="Helical" evidence="2">
    <location>
        <begin position="25"/>
        <end position="45"/>
    </location>
</feature>
<gene>
    <name evidence="5" type="primary">STBD1</name>
</gene>
<proteinExistence type="predicted"/>
<dbReference type="RefSeq" id="XP_015282594.1">
    <property type="nucleotide sequence ID" value="XM_015427108.1"/>
</dbReference>
<accession>A0ABM1L9F7</accession>
<dbReference type="CDD" id="cd05813">
    <property type="entry name" value="CBM20_genethonin_1"/>
    <property type="match status" value="1"/>
</dbReference>